<evidence type="ECO:0000256" key="5">
    <source>
        <dbReference type="SAM" id="MobiDB-lite"/>
    </source>
</evidence>
<feature type="domain" description="Effector-associated" evidence="7">
    <location>
        <begin position="18"/>
        <end position="104"/>
    </location>
</feature>
<evidence type="ECO:0000259" key="7">
    <source>
        <dbReference type="Pfam" id="PF19955"/>
    </source>
</evidence>
<feature type="region of interest" description="Disordered" evidence="5">
    <location>
        <begin position="953"/>
        <end position="972"/>
    </location>
</feature>
<proteinExistence type="predicted"/>
<dbReference type="SMART" id="SM00320">
    <property type="entry name" value="WD40"/>
    <property type="match status" value="4"/>
</dbReference>
<dbReference type="PANTHER" id="PTHR22674">
    <property type="entry name" value="NTPASE, KAP FAMILY P-LOOP DOMAIN-CONTAINING 1"/>
    <property type="match status" value="1"/>
</dbReference>
<dbReference type="PROSITE" id="PS50294">
    <property type="entry name" value="WD_REPEATS_REGION"/>
    <property type="match status" value="1"/>
</dbReference>
<feature type="region of interest" description="Disordered" evidence="5">
    <location>
        <begin position="1010"/>
        <end position="1056"/>
    </location>
</feature>
<evidence type="ECO:0000256" key="3">
    <source>
        <dbReference type="PROSITE-ProRule" id="PRU00221"/>
    </source>
</evidence>
<dbReference type="PROSITE" id="PS50082">
    <property type="entry name" value="WD_REPEATS_2"/>
    <property type="match status" value="2"/>
</dbReference>
<dbReference type="PANTHER" id="PTHR22674:SF6">
    <property type="entry name" value="NTPASE KAP FAMILY P-LOOP DOMAIN-CONTAINING PROTEIN 1"/>
    <property type="match status" value="1"/>
</dbReference>
<dbReference type="EMBL" id="CP163435">
    <property type="protein sequence ID" value="XDQ23358.1"/>
    <property type="molecule type" value="Genomic_DNA"/>
</dbReference>
<protein>
    <submittedName>
        <fullName evidence="8">P-loop NTPase fold protein</fullName>
    </submittedName>
</protein>
<dbReference type="PRINTS" id="PR00320">
    <property type="entry name" value="GPROTEINBRPT"/>
</dbReference>
<dbReference type="InterPro" id="IPR011646">
    <property type="entry name" value="KAP_P-loop"/>
</dbReference>
<feature type="compositionally biased region" description="Low complexity" evidence="5">
    <location>
        <begin position="1022"/>
        <end position="1041"/>
    </location>
</feature>
<feature type="domain" description="KAP NTPase" evidence="6">
    <location>
        <begin position="886"/>
        <end position="946"/>
    </location>
</feature>
<dbReference type="Pfam" id="PF07693">
    <property type="entry name" value="KAP_NTPase"/>
    <property type="match status" value="2"/>
</dbReference>
<evidence type="ECO:0000256" key="4">
    <source>
        <dbReference type="SAM" id="Coils"/>
    </source>
</evidence>
<feature type="repeat" description="WD" evidence="3">
    <location>
        <begin position="408"/>
        <end position="442"/>
    </location>
</feature>
<gene>
    <name evidence="8" type="ORF">AB5J56_00845</name>
</gene>
<dbReference type="AlphaFoldDB" id="A0AB39P0P1"/>
<dbReference type="Pfam" id="PF19955">
    <property type="entry name" value="EAD1"/>
    <property type="match status" value="1"/>
</dbReference>
<keyword evidence="2" id="KW-0677">Repeat</keyword>
<dbReference type="Gene3D" id="2.130.10.10">
    <property type="entry name" value="YVTN repeat-like/Quinoprotein amine dehydrogenase"/>
    <property type="match status" value="2"/>
</dbReference>
<dbReference type="InterPro" id="IPR052754">
    <property type="entry name" value="NTPase_KAP_P-loop"/>
</dbReference>
<evidence type="ECO:0000313" key="8">
    <source>
        <dbReference type="EMBL" id="XDQ23358.1"/>
    </source>
</evidence>
<dbReference type="InterPro" id="IPR001680">
    <property type="entry name" value="WD40_rpt"/>
</dbReference>
<name>A0AB39P0P1_9ACTN</name>
<evidence type="ECO:0000259" key="6">
    <source>
        <dbReference type="Pfam" id="PF07693"/>
    </source>
</evidence>
<dbReference type="RefSeq" id="WP_369229008.1">
    <property type="nucleotide sequence ID" value="NZ_CP163435.1"/>
</dbReference>
<sequence>MATAGELNQPPRRPQDIQLTPQERGMFLRAIAGIYRDMDSARVLLDNIGFPRAQLPSFTSATNFWNEVFFQIEAGVPTTYRLMLETALQHYGAHPDLRELAERHGVLDVPPNPTSTPSPRWRGVPLSQPLLNANSASLGDWGAMTYVNGQPVLTAAGLGELSIWHPPSVSSQVPRLSVRAFEGFARWGAWGLVQRQPVLATGGEDGTITLWGLYESGQRPYLLASVTHSLTGHDGPVLWGAWTHSEGRPLLASGGEDGTVRWWDPAEGVPLGSPLHGHFHPVSWGAWGMANGHPVLATGGQDEAVNLWEPGQAGRIEKQTGPTQWGAWGIVNQMPVLATGGDGSKVQMSNVDTTSSTVTVISETTAAGPLLWGTWTTISGQAVLAAGGDGRVVNLFNPGPGASTARGLIGHTGTVRWGSWGSIGGHPVLATGGDDKTVRLWDPVRGAALGEPLTGHPTRVRWGIWGQVGNRPTLFTGSREEVRPWEIIEDRPLSRFLPAYRSDAAPAADELDRTDDAAAVAELVTARTARPPLAVGLFGDWGEGKSHFLNLLRQEVATAARPDNPLSHTAVRQVQFNAWHYAETDLWASLVAELFAQLATPTDGDLASEQRRQSRLTAELIAERGLRERLRAARARRDDLRRALREPAGPWDSLPPAQQQELRLLAGERPEDVFREAARSAAAFQETGRAAWRLVRGVPAAVIVKFLSLVAASAAVAAAVVWGLPGVWRWAASAPGVAGLIAALALKGQFASAAKARASKAWQAALRYGTQQRQRMETAAEVAEAEVNAFETQLQNLTAAGQLAGLAIERATEGSYRGRLGVMTQIREDFQRMAQLLASATQERAIHAHAQVPGRDLADGEEVPGSDASDGRPDDRSGARADEAEDELPRIDRIILYIDDLDRCPPQRVVEMLEAIHLLLAVELFVVVVAVDPRWLLRSIASHYRELVDEPSLLAQDDAEEGSPVDPDDEELWRSTPTQYLEKIFQVVLTLPPLDTNGYQRLLRTLVGTAATKPPETPAAPTPSDADTAKPSAEPEAPAPETDGEERTEPTGAWAELPAARVVERVDPLTLTADEITLMDLLGPPLLVSTPRAVKRFANSYGLLTAMRHAHRNADLARQHVSPSGNRLNGRQPVAYWPYRSSMVLLAALISYPSLGPALFLHLHHAATRDPDQTWAQFRTTLTPRQEPATWCNDADPRMTPVQAQQWQALLRGIDHVATAAADAGLPLPEPLSVWAQWVVPVGRLSFPTGRIVSTLERQHPLP</sequence>
<dbReference type="InterPro" id="IPR015943">
    <property type="entry name" value="WD40/YVTN_repeat-like_dom_sf"/>
</dbReference>
<feature type="compositionally biased region" description="Basic and acidic residues" evidence="5">
    <location>
        <begin position="869"/>
        <end position="885"/>
    </location>
</feature>
<feature type="coiled-coil region" evidence="4">
    <location>
        <begin position="773"/>
        <end position="800"/>
    </location>
</feature>
<dbReference type="InterPro" id="IPR045430">
    <property type="entry name" value="EAD1"/>
</dbReference>
<accession>A0AB39P0P1</accession>
<feature type="domain" description="KAP NTPase" evidence="6">
    <location>
        <begin position="517"/>
        <end position="599"/>
    </location>
</feature>
<feature type="repeat" description="WD" evidence="3">
    <location>
        <begin position="230"/>
        <end position="264"/>
    </location>
</feature>
<evidence type="ECO:0000256" key="2">
    <source>
        <dbReference type="ARBA" id="ARBA00022737"/>
    </source>
</evidence>
<dbReference type="SUPFAM" id="SSF50978">
    <property type="entry name" value="WD40 repeat-like"/>
    <property type="match status" value="1"/>
</dbReference>
<reference evidence="8" key="1">
    <citation type="submission" date="2024-07" db="EMBL/GenBank/DDBJ databases">
        <authorList>
            <person name="Yu S.T."/>
        </authorList>
    </citation>
    <scope>NUCLEOTIDE SEQUENCE</scope>
    <source>
        <strain evidence="8">R21</strain>
    </source>
</reference>
<dbReference type="Pfam" id="PF00400">
    <property type="entry name" value="WD40"/>
    <property type="match status" value="2"/>
</dbReference>
<keyword evidence="4" id="KW-0175">Coiled coil</keyword>
<keyword evidence="1 3" id="KW-0853">WD repeat</keyword>
<feature type="compositionally biased region" description="Acidic residues" evidence="5">
    <location>
        <begin position="957"/>
        <end position="971"/>
    </location>
</feature>
<organism evidence="8">
    <name type="scientific">Streptomyces sp. R21</name>
    <dbReference type="NCBI Taxonomy" id="3238627"/>
    <lineage>
        <taxon>Bacteria</taxon>
        <taxon>Bacillati</taxon>
        <taxon>Actinomycetota</taxon>
        <taxon>Actinomycetes</taxon>
        <taxon>Kitasatosporales</taxon>
        <taxon>Streptomycetaceae</taxon>
        <taxon>Streptomyces</taxon>
    </lineage>
</organism>
<feature type="region of interest" description="Disordered" evidence="5">
    <location>
        <begin position="851"/>
        <end position="885"/>
    </location>
</feature>
<dbReference type="InterPro" id="IPR036322">
    <property type="entry name" value="WD40_repeat_dom_sf"/>
</dbReference>
<evidence type="ECO:0000256" key="1">
    <source>
        <dbReference type="ARBA" id="ARBA00022574"/>
    </source>
</evidence>
<dbReference type="InterPro" id="IPR020472">
    <property type="entry name" value="WD40_PAC1"/>
</dbReference>